<protein>
    <submittedName>
        <fullName evidence="1">DUF3108 domain-containing protein</fullName>
    </submittedName>
</protein>
<dbReference type="Pfam" id="PF11306">
    <property type="entry name" value="DUF3108"/>
    <property type="match status" value="1"/>
</dbReference>
<reference evidence="1" key="1">
    <citation type="submission" date="2021-06" db="EMBL/GenBank/DDBJ databases">
        <title>44 bacteria genomes isolated from Dapeng, Shenzhen.</title>
        <authorList>
            <person name="Zheng W."/>
            <person name="Yu S."/>
            <person name="Huang Y."/>
        </authorList>
    </citation>
    <scope>NUCLEOTIDE SEQUENCE</scope>
    <source>
        <strain evidence="1">DP5N28-2</strain>
    </source>
</reference>
<sequence>MRDFRSYFVLALLYFFLPKASIEDHPVSAVETGREVVEESTNDYCRVNNRTFRDGEVLTYKLYYNINFIWIGAGTVTFKINQWGNKYYAQAIGKTYGGYDWIFKVRDTFHSVLDASTLLPIQSTRIVNEGSYTKYDQVNYMRNSRLAESTMGKSRASAESKIITIDQCVHDILSTMYAFRNTPIESLASQNKFELDMLLDRKKYPITLTYKGADDQTKVKGVGSFDTYVFEPKLIAGNIFKEEGGMKIWVSRDRNKVPLIIESPISVGKVKAILIDHKNLRYETLGY</sequence>
<organism evidence="1 2">
    <name type="scientific">Membranihabitans marinus</name>
    <dbReference type="NCBI Taxonomy" id="1227546"/>
    <lineage>
        <taxon>Bacteria</taxon>
        <taxon>Pseudomonadati</taxon>
        <taxon>Bacteroidota</taxon>
        <taxon>Saprospiria</taxon>
        <taxon>Saprospirales</taxon>
        <taxon>Saprospiraceae</taxon>
        <taxon>Membranihabitans</taxon>
    </lineage>
</organism>
<accession>A0A953HS09</accession>
<comment type="caution">
    <text evidence="1">The sequence shown here is derived from an EMBL/GenBank/DDBJ whole genome shotgun (WGS) entry which is preliminary data.</text>
</comment>
<dbReference type="Proteomes" id="UP000753961">
    <property type="component" value="Unassembled WGS sequence"/>
</dbReference>
<evidence type="ECO:0000313" key="1">
    <source>
        <dbReference type="EMBL" id="MBY5956838.1"/>
    </source>
</evidence>
<dbReference type="InterPro" id="IPR021457">
    <property type="entry name" value="DUF3108"/>
</dbReference>
<dbReference type="EMBL" id="JAHVHU010000002">
    <property type="protein sequence ID" value="MBY5956838.1"/>
    <property type="molecule type" value="Genomic_DNA"/>
</dbReference>
<dbReference type="AlphaFoldDB" id="A0A953HS09"/>
<evidence type="ECO:0000313" key="2">
    <source>
        <dbReference type="Proteomes" id="UP000753961"/>
    </source>
</evidence>
<name>A0A953HS09_9BACT</name>
<proteinExistence type="predicted"/>
<keyword evidence="2" id="KW-1185">Reference proteome</keyword>
<dbReference type="RefSeq" id="WP_222578358.1">
    <property type="nucleotide sequence ID" value="NZ_JAHVHU010000002.1"/>
</dbReference>
<gene>
    <name evidence="1" type="ORF">KUV50_01740</name>
</gene>